<gene>
    <name evidence="1" type="ORF">CEE60_10035</name>
</gene>
<reference evidence="1 2" key="1">
    <citation type="submission" date="2017-06" db="EMBL/GenBank/DDBJ databases">
        <authorList>
            <person name="Kim H.J."/>
            <person name="Triplett B.A."/>
        </authorList>
    </citation>
    <scope>NUCLEOTIDE SEQUENCE [LARGE SCALE GENOMIC DNA]</scope>
    <source>
        <strain evidence="1 2">13146</strain>
    </source>
</reference>
<dbReference type="EMBL" id="NIVS01000020">
    <property type="protein sequence ID" value="OWQ53990.1"/>
    <property type="molecule type" value="Genomic_DNA"/>
</dbReference>
<name>A0A246HMR5_STEMA</name>
<organism evidence="1 2">
    <name type="scientific">Stenotrophomonas maltophilia</name>
    <name type="common">Pseudomonas maltophilia</name>
    <name type="synonym">Xanthomonas maltophilia</name>
    <dbReference type="NCBI Taxonomy" id="40324"/>
    <lineage>
        <taxon>Bacteria</taxon>
        <taxon>Pseudomonadati</taxon>
        <taxon>Pseudomonadota</taxon>
        <taxon>Gammaproteobacteria</taxon>
        <taxon>Lysobacterales</taxon>
        <taxon>Lysobacteraceae</taxon>
        <taxon>Stenotrophomonas</taxon>
        <taxon>Stenotrophomonas maltophilia group</taxon>
    </lineage>
</organism>
<protein>
    <recommendedName>
        <fullName evidence="3">MarR family transcriptional regulator</fullName>
    </recommendedName>
</protein>
<evidence type="ECO:0000313" key="2">
    <source>
        <dbReference type="Proteomes" id="UP000198157"/>
    </source>
</evidence>
<accession>A0A246HMR5</accession>
<comment type="caution">
    <text evidence="1">The sequence shown here is derived from an EMBL/GenBank/DDBJ whole genome shotgun (WGS) entry which is preliminary data.</text>
</comment>
<sequence length="176" mass="19390">MEPTDIRAYQRQLVLFCLGIHGDSTAAEALELMGNAALEAGAPREAMLLTTAAASGLLRELDREGLVRRCENRASGRDGRPVATWAVTDAGRVESMPLPPSGQQQLAMPQLAPAPTHRTRSGLTMQQLMGLLNVEFDCMLEQMDREHQATQQRARQEFEAFRQRAMRVWAASEASA</sequence>
<dbReference type="AlphaFoldDB" id="A0A246HMR5"/>
<evidence type="ECO:0008006" key="3">
    <source>
        <dbReference type="Google" id="ProtNLM"/>
    </source>
</evidence>
<evidence type="ECO:0000313" key="1">
    <source>
        <dbReference type="EMBL" id="OWQ53990.1"/>
    </source>
</evidence>
<proteinExistence type="predicted"/>
<dbReference type="OrthoDB" id="6051600at2"/>
<dbReference type="Proteomes" id="UP000198157">
    <property type="component" value="Unassembled WGS sequence"/>
</dbReference>